<sequence length="680" mass="76998">MLKMAQTLKNLKSNYLNATAPYFIATFLSLVIVLTAFRIFHIHPSLPLNYTGDAIVHYNFAKNIEQTGWWATNPHFGAPITQTLWDFPLTETVHLLLIKFLITIGLNWYQSVNAFYILTFPLTAIASLYVMRRMGIKTVVALSLSIIYAFVPYHFLRGVNHLFLSGYFVVPLAVFVAYRLASNNPLRLLELVVTAVLIASCGAYYTFFSALLIGTGAALAFVKQPNKKILVESFKILGMILIFFCLNFLPSFIYTQRFGANYNATVRQASEAELYGLKIAQLVLPFEDHNLDIFNKIQKRYINFGSVLTNENQTAALGLTATIGFLLLLAWIVFRQPAFKLEKEVSEKLDILSSLNLAAILFATVGGVASLLSTYINPTFRSVNRISIYIAFISLVAVGFLLQRIKSQKLTIIMCFVLSFAIFDQVSRGVMRNFTNNTGEYLALVEYARVIEKTAGTNAKIFTLPFGQYPEGVDKSLLRVALLTENISWSTGAEKWRAANFWQHRVYKLETKAFLEKIINEGFTGLLINVKELDPAKVTEIEQELSVMPMQDLRKEYFFYDLRSYASAKNISYIQTEIFYYVSGNCLYDHTSSFYCVRNGRIEFENVTDRKVVKSLRVEIELPGGKTEELSVDVTIPSGTSRYQISKDTQSKVFPIPSAVPIWPLNIGYPNFIIRNIELL</sequence>
<evidence type="ECO:0000313" key="3">
    <source>
        <dbReference type="Proteomes" id="UP000179113"/>
    </source>
</evidence>
<feature type="transmembrane region" description="Helical" evidence="1">
    <location>
        <begin position="138"/>
        <end position="155"/>
    </location>
</feature>
<feature type="transmembrane region" description="Helical" evidence="1">
    <location>
        <begin position="114"/>
        <end position="132"/>
    </location>
</feature>
<evidence type="ECO:0000313" key="2">
    <source>
        <dbReference type="EMBL" id="OGC69353.1"/>
    </source>
</evidence>
<keyword evidence="1" id="KW-0812">Transmembrane</keyword>
<comment type="caution">
    <text evidence="2">The sequence shown here is derived from an EMBL/GenBank/DDBJ whole genome shotgun (WGS) entry which is preliminary data.</text>
</comment>
<evidence type="ECO:0000256" key="1">
    <source>
        <dbReference type="SAM" id="Phobius"/>
    </source>
</evidence>
<proteinExistence type="predicted"/>
<dbReference type="EMBL" id="MEWA01000021">
    <property type="protein sequence ID" value="OGC69353.1"/>
    <property type="molecule type" value="Genomic_DNA"/>
</dbReference>
<gene>
    <name evidence="2" type="ORF">A2415_03820</name>
</gene>
<feature type="transmembrane region" description="Helical" evidence="1">
    <location>
        <begin position="355"/>
        <end position="376"/>
    </location>
</feature>
<feature type="transmembrane region" description="Helical" evidence="1">
    <location>
        <begin position="382"/>
        <end position="402"/>
    </location>
</feature>
<feature type="transmembrane region" description="Helical" evidence="1">
    <location>
        <begin position="315"/>
        <end position="334"/>
    </location>
</feature>
<reference evidence="2 3" key="1">
    <citation type="journal article" date="2016" name="Nat. Commun.">
        <title>Thousands of microbial genomes shed light on interconnected biogeochemical processes in an aquifer system.</title>
        <authorList>
            <person name="Anantharaman K."/>
            <person name="Brown C.T."/>
            <person name="Hug L.A."/>
            <person name="Sharon I."/>
            <person name="Castelle C.J."/>
            <person name="Probst A.J."/>
            <person name="Thomas B.C."/>
            <person name="Singh A."/>
            <person name="Wilkins M.J."/>
            <person name="Karaoz U."/>
            <person name="Brodie E.L."/>
            <person name="Williams K.H."/>
            <person name="Hubbard S.S."/>
            <person name="Banfield J.F."/>
        </authorList>
    </citation>
    <scope>NUCLEOTIDE SEQUENCE [LARGE SCALE GENOMIC DNA]</scope>
</reference>
<keyword evidence="1" id="KW-1133">Transmembrane helix</keyword>
<dbReference type="Proteomes" id="UP000179113">
    <property type="component" value="Unassembled WGS sequence"/>
</dbReference>
<accession>A0A1F4WKB0</accession>
<organism evidence="2 3">
    <name type="scientific">candidate division WWE3 bacterium RIFOXYC1_FULL_39_7</name>
    <dbReference type="NCBI Taxonomy" id="1802643"/>
    <lineage>
        <taxon>Bacteria</taxon>
        <taxon>Katanobacteria</taxon>
    </lineage>
</organism>
<feature type="transmembrane region" description="Helical" evidence="1">
    <location>
        <begin position="20"/>
        <end position="40"/>
    </location>
</feature>
<name>A0A1F4WKB0_UNCKA</name>
<feature type="transmembrane region" description="Helical" evidence="1">
    <location>
        <begin position="193"/>
        <end position="222"/>
    </location>
</feature>
<feature type="transmembrane region" description="Helical" evidence="1">
    <location>
        <begin position="234"/>
        <end position="254"/>
    </location>
</feature>
<feature type="transmembrane region" description="Helical" evidence="1">
    <location>
        <begin position="162"/>
        <end position="181"/>
    </location>
</feature>
<evidence type="ECO:0008006" key="4">
    <source>
        <dbReference type="Google" id="ProtNLM"/>
    </source>
</evidence>
<keyword evidence="1" id="KW-0472">Membrane</keyword>
<protein>
    <recommendedName>
        <fullName evidence="4">Glycosyltransferase RgtA/B/C/D-like domain-containing protein</fullName>
    </recommendedName>
</protein>
<dbReference type="AlphaFoldDB" id="A0A1F4WKB0"/>